<dbReference type="SUPFAM" id="SSF57196">
    <property type="entry name" value="EGF/Laminin"/>
    <property type="match status" value="1"/>
</dbReference>
<evidence type="ECO:0000256" key="8">
    <source>
        <dbReference type="ARBA" id="ARBA00022737"/>
    </source>
</evidence>
<dbReference type="InterPro" id="IPR035976">
    <property type="entry name" value="Sushi/SCR/CCP_sf"/>
</dbReference>
<dbReference type="PROSITE" id="PS01186">
    <property type="entry name" value="EGF_2"/>
    <property type="match status" value="2"/>
</dbReference>
<dbReference type="Proteomes" id="UP000221080">
    <property type="component" value="Chromosome 27"/>
</dbReference>
<dbReference type="Pfam" id="PF00084">
    <property type="entry name" value="Sushi"/>
    <property type="match status" value="3"/>
</dbReference>
<keyword evidence="3" id="KW-0964">Secreted</keyword>
<dbReference type="InterPro" id="IPR000152">
    <property type="entry name" value="EGF-type_Asp/Asn_hydroxyl_site"/>
</dbReference>
<dbReference type="KEGG" id="ipu:108259176"/>
<evidence type="ECO:0000256" key="11">
    <source>
        <dbReference type="ARBA" id="ARBA00023157"/>
    </source>
</evidence>
<evidence type="ECO:0000256" key="15">
    <source>
        <dbReference type="SAM" id="MobiDB-lite"/>
    </source>
</evidence>
<evidence type="ECO:0000256" key="12">
    <source>
        <dbReference type="ARBA" id="ARBA00023170"/>
    </source>
</evidence>
<feature type="domain" description="Sushi" evidence="17">
    <location>
        <begin position="76"/>
        <end position="135"/>
    </location>
</feature>
<evidence type="ECO:0000256" key="4">
    <source>
        <dbReference type="ARBA" id="ARBA00022536"/>
    </source>
</evidence>
<dbReference type="AlphaFoldDB" id="A0A979EMV1"/>
<dbReference type="SMART" id="SM00181">
    <property type="entry name" value="EGF"/>
    <property type="match status" value="6"/>
</dbReference>
<organism evidence="18 19">
    <name type="scientific">Ictalurus punctatus</name>
    <name type="common">Channel catfish</name>
    <name type="synonym">Silurus punctatus</name>
    <dbReference type="NCBI Taxonomy" id="7998"/>
    <lineage>
        <taxon>Eukaryota</taxon>
        <taxon>Metazoa</taxon>
        <taxon>Chordata</taxon>
        <taxon>Craniata</taxon>
        <taxon>Vertebrata</taxon>
        <taxon>Euteleostomi</taxon>
        <taxon>Actinopterygii</taxon>
        <taxon>Neopterygii</taxon>
        <taxon>Teleostei</taxon>
        <taxon>Ostariophysi</taxon>
        <taxon>Siluriformes</taxon>
        <taxon>Ictaluridae</taxon>
        <taxon>Ictalurus</taxon>
    </lineage>
</organism>
<evidence type="ECO:0000256" key="5">
    <source>
        <dbReference type="ARBA" id="ARBA00022583"/>
    </source>
</evidence>
<dbReference type="PANTHER" id="PTHR24050">
    <property type="entry name" value="PA14 DOMAIN-CONTAINING PROTEIN"/>
    <property type="match status" value="1"/>
</dbReference>
<proteinExistence type="predicted"/>
<dbReference type="PANTHER" id="PTHR24050:SF27">
    <property type="entry name" value="FIBRILLIN-1"/>
    <property type="match status" value="1"/>
</dbReference>
<feature type="domain" description="Sushi" evidence="17">
    <location>
        <begin position="588"/>
        <end position="652"/>
    </location>
</feature>
<feature type="disulfide bond" evidence="14">
    <location>
        <begin position="78"/>
        <end position="121"/>
    </location>
</feature>
<keyword evidence="18" id="KW-1185">Reference proteome</keyword>
<dbReference type="SMART" id="SM00179">
    <property type="entry name" value="EGF_CA"/>
    <property type="match status" value="5"/>
</dbReference>
<evidence type="ECO:0000256" key="7">
    <source>
        <dbReference type="ARBA" id="ARBA00022729"/>
    </source>
</evidence>
<dbReference type="SUPFAM" id="SSF57535">
    <property type="entry name" value="Complement control module/SCR domain"/>
    <property type="match status" value="3"/>
</dbReference>
<dbReference type="CDD" id="cd00054">
    <property type="entry name" value="EGF_CA"/>
    <property type="match status" value="4"/>
</dbReference>
<accession>A0A979EMV1</accession>
<dbReference type="SMART" id="SM00032">
    <property type="entry name" value="CCP"/>
    <property type="match status" value="3"/>
</dbReference>
<reference evidence="19" key="2">
    <citation type="submission" date="2025-08" db="UniProtKB">
        <authorList>
            <consortium name="RefSeq"/>
        </authorList>
    </citation>
    <scope>IDENTIFICATION</scope>
    <source>
        <tissue evidence="19">Blood</tissue>
    </source>
</reference>
<keyword evidence="9" id="KW-1133">Transmembrane helix</keyword>
<dbReference type="PROSITE" id="PS01187">
    <property type="entry name" value="EGF_CA"/>
    <property type="match status" value="2"/>
</dbReference>
<evidence type="ECO:0000313" key="18">
    <source>
        <dbReference type="Proteomes" id="UP000221080"/>
    </source>
</evidence>
<keyword evidence="8" id="KW-0677">Repeat</keyword>
<protein>
    <submittedName>
        <fullName evidence="19">Uncharacterized protein si:dkey-163f14.6</fullName>
    </submittedName>
</protein>
<keyword evidence="6" id="KW-0812">Transmembrane</keyword>
<dbReference type="SUPFAM" id="SSF57184">
    <property type="entry name" value="Growth factor receptor domain"/>
    <property type="match status" value="2"/>
</dbReference>
<evidence type="ECO:0000259" key="17">
    <source>
        <dbReference type="PROSITE" id="PS50923"/>
    </source>
</evidence>
<gene>
    <name evidence="19" type="primary">si:dkey-163f14.6</name>
</gene>
<dbReference type="CDD" id="cd00033">
    <property type="entry name" value="CCP"/>
    <property type="match status" value="3"/>
</dbReference>
<evidence type="ECO:0000256" key="3">
    <source>
        <dbReference type="ARBA" id="ARBA00022525"/>
    </source>
</evidence>
<dbReference type="Pfam" id="PF07645">
    <property type="entry name" value="EGF_CA"/>
    <property type="match status" value="4"/>
</dbReference>
<feature type="signal peptide" evidence="16">
    <location>
        <begin position="1"/>
        <end position="25"/>
    </location>
</feature>
<keyword evidence="13" id="KW-0325">Glycoprotein</keyword>
<dbReference type="InterPro" id="IPR049883">
    <property type="entry name" value="NOTCH1_EGF-like"/>
</dbReference>
<keyword evidence="10" id="KW-0472">Membrane</keyword>
<dbReference type="InterPro" id="IPR018097">
    <property type="entry name" value="EGF_Ca-bd_CS"/>
</dbReference>
<comment type="caution">
    <text evidence="14">Lacks conserved residue(s) required for the propagation of feature annotation.</text>
</comment>
<feature type="region of interest" description="Disordered" evidence="15">
    <location>
        <begin position="183"/>
        <end position="209"/>
    </location>
</feature>
<keyword evidence="4" id="KW-0245">EGF-like domain</keyword>
<dbReference type="GO" id="GO:0005576">
    <property type="term" value="C:extracellular region"/>
    <property type="evidence" value="ECO:0007669"/>
    <property type="project" value="UniProtKB-SubCell"/>
</dbReference>
<dbReference type="InterPro" id="IPR000436">
    <property type="entry name" value="Sushi_SCR_CCP_dom"/>
</dbReference>
<evidence type="ECO:0000256" key="10">
    <source>
        <dbReference type="ARBA" id="ARBA00023136"/>
    </source>
</evidence>
<dbReference type="Gene3D" id="2.10.25.10">
    <property type="entry name" value="Laminin"/>
    <property type="match status" value="6"/>
</dbReference>
<dbReference type="PROSITE" id="PS50923">
    <property type="entry name" value="SUSHI"/>
    <property type="match status" value="2"/>
</dbReference>
<evidence type="ECO:0000256" key="16">
    <source>
        <dbReference type="SAM" id="SignalP"/>
    </source>
</evidence>
<dbReference type="InterPro" id="IPR000742">
    <property type="entry name" value="EGF"/>
</dbReference>
<evidence type="ECO:0000256" key="1">
    <source>
        <dbReference type="ARBA" id="ARBA00004479"/>
    </source>
</evidence>
<dbReference type="OrthoDB" id="446173at2759"/>
<evidence type="ECO:0000256" key="6">
    <source>
        <dbReference type="ARBA" id="ARBA00022692"/>
    </source>
</evidence>
<sequence>MEFLGATLLPALLTLNWAFASGVAASTCSSFRHLENGRTFFRYGGLYVTFSCNPGFRMHGHHTSSCVSGQWARHPPLCAAPGCPSPGKLLHGTTLMSLDGSLVQFTCNTGFRLFGSPLLYCKGKSWNGSTPVCKELDFMNMFLQKQTSLYKPSMEFNQDVTNLKNPFSAIAITAAKETFLKSSLLGDPQPNPQLTGDLSEDSQTHPNPPKRLLRYQVATQAPVETVGLEDTITKRNTMGELTFADPLNQPLQPATLVNSATVSTTTPLPATLQSKPTRSTIAATSTLNDQQEVSSRFLDQMLSSTPKGEEKRGNYLTSTAPMHHEIPITPSQVLGVSRGANLNMILATADSSAAKTHTNSLQNGASRDAPTVSSEILKNSELSSSLRILVEASSDEDISQSLQVTEEVSTAFFPTSSLDLTVSKNKPKSFPTSFKARSPVFIPSGMHEGELFLWRTTAARAGEDFPPRTEVPTAHTPAIHLTPVVARDLAKGSTMVDKELLEPRRLSVGQTGGELYDISRSGKNGPASSRFLTLRNRPPVIGNHDQENATAKQSVANQTPDTIAKHKVAQTTSAISGFPVFHGSKRRPVCPYPPLPAHGTFYFHTISNPAPFQYKHYIQYACYAGYTLANGDVYSYCLQDGQWSGVTPMCIGLTPCSPSNGGCSQVCQVNAYDHAECRCEPGFLLLTDQRTCRDLDECVEGLHECQQVCENTFGSYRCSCRLGFQLSSDRISCTDVNECVLPAGTARCVFGCVNTPGSFRCLCPAGYSMNITHGHCEDLDECRENAGLGPCANACVNTPGSFHCACSDGSRLAGDGRTCISECPPGYRRKPSDPTVGDLTALPCVDINECEEMQQHRQRNCEWKCVNFPGTHRCICPRGYTRHPNGYQCKDFNECTLRNGGCSHTCVNHRGGYKCTCPKNYRISPHSRKKCQPV</sequence>
<evidence type="ECO:0000256" key="2">
    <source>
        <dbReference type="ARBA" id="ARBA00004613"/>
    </source>
</evidence>
<keyword evidence="12" id="KW-0675">Receptor</keyword>
<dbReference type="InterPro" id="IPR009030">
    <property type="entry name" value="Growth_fac_rcpt_cys_sf"/>
</dbReference>
<dbReference type="InterPro" id="IPR001881">
    <property type="entry name" value="EGF-like_Ca-bd_dom"/>
</dbReference>
<dbReference type="Pfam" id="PF14670">
    <property type="entry name" value="FXa_inhibition"/>
    <property type="match status" value="1"/>
</dbReference>
<keyword evidence="5" id="KW-0254">Endocytosis</keyword>
<dbReference type="InterPro" id="IPR052235">
    <property type="entry name" value="Nephronectin_domain"/>
</dbReference>
<keyword evidence="14" id="KW-0768">Sushi</keyword>
<keyword evidence="11 14" id="KW-1015">Disulfide bond</keyword>
<feature type="chain" id="PRO_5036856943" evidence="16">
    <location>
        <begin position="26"/>
        <end position="934"/>
    </location>
</feature>
<evidence type="ECO:0000256" key="9">
    <source>
        <dbReference type="ARBA" id="ARBA00022989"/>
    </source>
</evidence>
<reference evidence="18" key="1">
    <citation type="journal article" date="2016" name="Nat. Commun.">
        <title>The channel catfish genome sequence provides insights into the evolution of scale formation in teleosts.</title>
        <authorList>
            <person name="Liu Z."/>
            <person name="Liu S."/>
            <person name="Yao J."/>
            <person name="Bao L."/>
            <person name="Zhang J."/>
            <person name="Li Y."/>
            <person name="Jiang C."/>
            <person name="Sun L."/>
            <person name="Wang R."/>
            <person name="Zhang Y."/>
            <person name="Zhou T."/>
            <person name="Zeng Q."/>
            <person name="Fu Q."/>
            <person name="Gao S."/>
            <person name="Li N."/>
            <person name="Koren S."/>
            <person name="Jiang Y."/>
            <person name="Zimin A."/>
            <person name="Xu P."/>
            <person name="Phillippy A.M."/>
            <person name="Geng X."/>
            <person name="Song L."/>
            <person name="Sun F."/>
            <person name="Li C."/>
            <person name="Wang X."/>
            <person name="Chen A."/>
            <person name="Jin Y."/>
            <person name="Yuan Z."/>
            <person name="Yang Y."/>
            <person name="Tan S."/>
            <person name="Peatman E."/>
            <person name="Lu J."/>
            <person name="Qin Z."/>
            <person name="Dunham R."/>
            <person name="Li Z."/>
            <person name="Sonstegard T."/>
            <person name="Feng J."/>
            <person name="Danzmann R.G."/>
            <person name="Schroeder S."/>
            <person name="Scheffler B."/>
            <person name="Duke M.V."/>
            <person name="Ballard L."/>
            <person name="Kucuktas H."/>
            <person name="Kaltenboeck L."/>
            <person name="Liu H."/>
            <person name="Armbruster J."/>
            <person name="Xie Y."/>
            <person name="Kirby M.L."/>
            <person name="Tian Y."/>
            <person name="Flanagan M.E."/>
            <person name="Mu W."/>
            <person name="Waldbieser G.C."/>
        </authorList>
    </citation>
    <scope>NUCLEOTIDE SEQUENCE [LARGE SCALE GENOMIC DNA]</scope>
    <source>
        <strain evidence="18">SDA103</strain>
    </source>
</reference>
<name>A0A979EMV1_ICTPU</name>
<evidence type="ECO:0000256" key="14">
    <source>
        <dbReference type="PROSITE-ProRule" id="PRU00302"/>
    </source>
</evidence>
<dbReference type="PROSITE" id="PS00010">
    <property type="entry name" value="ASX_HYDROXYL"/>
    <property type="match status" value="4"/>
</dbReference>
<dbReference type="RefSeq" id="XP_047007500.1">
    <property type="nucleotide sequence ID" value="XM_047151544.2"/>
</dbReference>
<dbReference type="FunFam" id="2.10.25.10:FF:000009">
    <property type="entry name" value="Low-density lipoprotein receptor isoform 1"/>
    <property type="match status" value="1"/>
</dbReference>
<dbReference type="GeneID" id="108259176"/>
<dbReference type="GO" id="GO:0006897">
    <property type="term" value="P:endocytosis"/>
    <property type="evidence" value="ECO:0007669"/>
    <property type="project" value="UniProtKB-KW"/>
</dbReference>
<dbReference type="FunFam" id="2.10.25.10:FF:000119">
    <property type="entry name" value="vitamin K-dependent protein S"/>
    <property type="match status" value="1"/>
</dbReference>
<comment type="subcellular location">
    <subcellularLocation>
        <location evidence="1">Membrane</location>
        <topology evidence="1">Single-pass type I membrane protein</topology>
    </subcellularLocation>
    <subcellularLocation>
        <location evidence="2">Secreted</location>
    </subcellularLocation>
</comment>
<dbReference type="GO" id="GO:0005509">
    <property type="term" value="F:calcium ion binding"/>
    <property type="evidence" value="ECO:0007669"/>
    <property type="project" value="InterPro"/>
</dbReference>
<dbReference type="FunFam" id="2.10.25.10:FF:000014">
    <property type="entry name" value="Latent-transforming growth factor beta-binding protein 3"/>
    <property type="match status" value="1"/>
</dbReference>
<evidence type="ECO:0000313" key="19">
    <source>
        <dbReference type="RefSeq" id="XP_047007500.1"/>
    </source>
</evidence>
<evidence type="ECO:0000256" key="13">
    <source>
        <dbReference type="ARBA" id="ARBA00023180"/>
    </source>
</evidence>
<dbReference type="GO" id="GO:0016020">
    <property type="term" value="C:membrane"/>
    <property type="evidence" value="ECO:0007669"/>
    <property type="project" value="UniProtKB-SubCell"/>
</dbReference>
<keyword evidence="7 16" id="KW-0732">Signal</keyword>
<dbReference type="Gene3D" id="2.10.70.10">
    <property type="entry name" value="Complement Module, domain 1"/>
    <property type="match status" value="3"/>
</dbReference>